<proteinExistence type="inferred from homology"/>
<feature type="domain" description="Fe/B12 periplasmic-binding" evidence="6">
    <location>
        <begin position="69"/>
        <end position="346"/>
    </location>
</feature>
<comment type="subcellular location">
    <subcellularLocation>
        <location evidence="1">Cell envelope</location>
    </subcellularLocation>
</comment>
<evidence type="ECO:0000259" key="6">
    <source>
        <dbReference type="PROSITE" id="PS50983"/>
    </source>
</evidence>
<dbReference type="Proteomes" id="UP001081071">
    <property type="component" value="Unassembled WGS sequence"/>
</dbReference>
<evidence type="ECO:0000313" key="7">
    <source>
        <dbReference type="EMBL" id="MCZ4521616.1"/>
    </source>
</evidence>
<dbReference type="InterPro" id="IPR002491">
    <property type="entry name" value="ABC_transptr_periplasmic_BD"/>
</dbReference>
<evidence type="ECO:0000313" key="8">
    <source>
        <dbReference type="Proteomes" id="UP001081071"/>
    </source>
</evidence>
<evidence type="ECO:0000256" key="1">
    <source>
        <dbReference type="ARBA" id="ARBA00004196"/>
    </source>
</evidence>
<dbReference type="Gene3D" id="3.40.50.1980">
    <property type="entry name" value="Nitrogenase molybdenum iron protein domain"/>
    <property type="match status" value="2"/>
</dbReference>
<feature type="signal peptide" evidence="5">
    <location>
        <begin position="1"/>
        <end position="28"/>
    </location>
</feature>
<dbReference type="InterPro" id="IPR051313">
    <property type="entry name" value="Bact_iron-sidero_bind"/>
</dbReference>
<dbReference type="PANTHER" id="PTHR30532:SF24">
    <property type="entry name" value="FERRIC ENTEROBACTIN-BINDING PERIPLASMIC PROTEIN FEPB"/>
    <property type="match status" value="1"/>
</dbReference>
<dbReference type="PROSITE" id="PS51257">
    <property type="entry name" value="PROKAR_LIPOPROTEIN"/>
    <property type="match status" value="1"/>
</dbReference>
<evidence type="ECO:0000256" key="4">
    <source>
        <dbReference type="ARBA" id="ARBA00022729"/>
    </source>
</evidence>
<comment type="similarity">
    <text evidence="2">Belongs to the bacterial solute-binding protein 8 family.</text>
</comment>
<keyword evidence="4 5" id="KW-0732">Signal</keyword>
<dbReference type="EMBL" id="JAPWIJ010000012">
    <property type="protein sequence ID" value="MCZ4521616.1"/>
    <property type="molecule type" value="Genomic_DNA"/>
</dbReference>
<comment type="caution">
    <text evidence="7">The sequence shown here is derived from an EMBL/GenBank/DDBJ whole genome shotgun (WGS) entry which is preliminary data.</text>
</comment>
<dbReference type="Pfam" id="PF01497">
    <property type="entry name" value="Peripla_BP_2"/>
    <property type="match status" value="1"/>
</dbReference>
<sequence length="351" mass="37287">MKPLPARKRATALFAGLVSVGLVLTGCASDSSDGATNGASSDSASSTGAFPATVDAAYGDVTIEKKPERIVAVGTDWIGLLDILGEKPVAVSGEKSDLDDYPWLQGRYDGDFDADLFTADYTDSPEAIAALQPDLILTSVWSVDEQLYERLSSIAPTYVGLETRDEGGDTSWQDNLTSLAALTGHDEKIVEETEATYDAALSDAAAKLPGLQGKTFQLGVLSGEDQQLWLTEYANEPIEALGLTPGDGQPTGEGDSIGANAPKYSLENIDKFSADVVFIVTHESADPENKFRTAFEADPRVPELVAAKHGTLVYLYGPQWLAVNPPTPSSVQWWLDEVVPQLEASALNTGA</sequence>
<dbReference type="PROSITE" id="PS50983">
    <property type="entry name" value="FE_B12_PBP"/>
    <property type="match status" value="1"/>
</dbReference>
<accession>A0ABT4MKW6</accession>
<name>A0ABT4MKW6_9NOCA</name>
<dbReference type="RefSeq" id="WP_269608073.1">
    <property type="nucleotide sequence ID" value="NZ_JAPWIJ010000012.1"/>
</dbReference>
<evidence type="ECO:0000256" key="5">
    <source>
        <dbReference type="SAM" id="SignalP"/>
    </source>
</evidence>
<evidence type="ECO:0000256" key="3">
    <source>
        <dbReference type="ARBA" id="ARBA00022448"/>
    </source>
</evidence>
<reference evidence="7" key="1">
    <citation type="submission" date="2022-12" db="EMBL/GenBank/DDBJ databases">
        <authorList>
            <person name="Krivoruchko A.V."/>
            <person name="Elkin A."/>
        </authorList>
    </citation>
    <scope>NUCLEOTIDE SEQUENCE</scope>
    <source>
        <strain evidence="7">IEGM 1391</strain>
    </source>
</reference>
<dbReference type="PANTHER" id="PTHR30532">
    <property type="entry name" value="IRON III DICITRATE-BINDING PERIPLASMIC PROTEIN"/>
    <property type="match status" value="1"/>
</dbReference>
<organism evidence="7 8">
    <name type="scientific">Rhodococcus ruber</name>
    <dbReference type="NCBI Taxonomy" id="1830"/>
    <lineage>
        <taxon>Bacteria</taxon>
        <taxon>Bacillati</taxon>
        <taxon>Actinomycetota</taxon>
        <taxon>Actinomycetes</taxon>
        <taxon>Mycobacteriales</taxon>
        <taxon>Nocardiaceae</taxon>
        <taxon>Rhodococcus</taxon>
    </lineage>
</organism>
<protein>
    <submittedName>
        <fullName evidence="7">ABC transporter substrate-binding protein</fullName>
    </submittedName>
</protein>
<gene>
    <name evidence="7" type="ORF">O4220_24110</name>
</gene>
<keyword evidence="8" id="KW-1185">Reference proteome</keyword>
<dbReference type="SUPFAM" id="SSF53807">
    <property type="entry name" value="Helical backbone' metal receptor"/>
    <property type="match status" value="1"/>
</dbReference>
<evidence type="ECO:0000256" key="2">
    <source>
        <dbReference type="ARBA" id="ARBA00008814"/>
    </source>
</evidence>
<keyword evidence="3" id="KW-0813">Transport</keyword>
<feature type="chain" id="PRO_5045879205" evidence="5">
    <location>
        <begin position="29"/>
        <end position="351"/>
    </location>
</feature>